<protein>
    <recommendedName>
        <fullName evidence="4">Transport-associated OB type 2 domain-containing protein</fullName>
    </recommendedName>
</protein>
<dbReference type="Proteomes" id="UP000250006">
    <property type="component" value="Unassembled WGS sequence"/>
</dbReference>
<keyword evidence="3" id="KW-1185">Reference proteome</keyword>
<proteinExistence type="predicted"/>
<evidence type="ECO:0000256" key="1">
    <source>
        <dbReference type="SAM" id="MobiDB-lite"/>
    </source>
</evidence>
<evidence type="ECO:0000313" key="2">
    <source>
        <dbReference type="EMBL" id="SPT54366.1"/>
    </source>
</evidence>
<accession>A0ABY1VRT5</accession>
<gene>
    <name evidence="2" type="ORF">NCTC11535_02080</name>
</gene>
<comment type="caution">
    <text evidence="2">The sequence shown here is derived from an EMBL/GenBank/DDBJ whole genome shotgun (WGS) entry which is preliminary data.</text>
</comment>
<evidence type="ECO:0008006" key="4">
    <source>
        <dbReference type="Google" id="ProtNLM"/>
    </source>
</evidence>
<sequence>MTYALMFLGAGLIVPACAAAFALGLRRGRNTARAQVPTSTAEVAPHPQAPDAAGPGSPVLDAPTSGTPEPGAASHQPVVAVGHSDAISLTLLDERSPRIRGNIGQIIENTYLGTTHRLVIETELGVMDTVVDAHAPEAEAAPGDAVRVTLNEDRLWALPAT</sequence>
<dbReference type="RefSeq" id="WP_111837267.1">
    <property type="nucleotide sequence ID" value="NZ_UAPQ01000011.1"/>
</dbReference>
<reference evidence="2 3" key="1">
    <citation type="submission" date="2018-06" db="EMBL/GenBank/DDBJ databases">
        <authorList>
            <consortium name="Pathogen Informatics"/>
            <person name="Doyle S."/>
        </authorList>
    </citation>
    <scope>NUCLEOTIDE SEQUENCE [LARGE SCALE GENOMIC DNA]</scope>
    <source>
        <strain evidence="2 3">NCTC11535</strain>
    </source>
</reference>
<evidence type="ECO:0000313" key="3">
    <source>
        <dbReference type="Proteomes" id="UP000250006"/>
    </source>
</evidence>
<organism evidence="2 3">
    <name type="scientific">Actinomyces bovis</name>
    <dbReference type="NCBI Taxonomy" id="1658"/>
    <lineage>
        <taxon>Bacteria</taxon>
        <taxon>Bacillati</taxon>
        <taxon>Actinomycetota</taxon>
        <taxon>Actinomycetes</taxon>
        <taxon>Actinomycetales</taxon>
        <taxon>Actinomycetaceae</taxon>
        <taxon>Actinomyces</taxon>
    </lineage>
</organism>
<feature type="region of interest" description="Disordered" evidence="1">
    <location>
        <begin position="34"/>
        <end position="75"/>
    </location>
</feature>
<dbReference type="EMBL" id="UAPQ01000011">
    <property type="protein sequence ID" value="SPT54366.1"/>
    <property type="molecule type" value="Genomic_DNA"/>
</dbReference>
<name>A0ABY1VRT5_9ACTO</name>